<sequence length="1156" mass="130075">MSGSAMAHCQGQITPNPPEGKIQQSKSTGLKTDEELRKCRTTMRSLSMGHLHWYLLKGELGDLERAVEIAYEILDPSPISDSDDAWWLHRLSSCLMKRLDVSEDSNTLSEALRFGEMCVTFTSSTDPQRFHRLYSLAALRTLHWGQALEPLDLERLTLAIDTWEAARKIIPDGHTTMEYNLLCTLYKLYQKRFERNKDIKDLDLGIELRRSVVYMTPLENEEFSCNIRHISESLQLRFQHTNDLSSLDQAVHEMERAVKATPANHPHAITHLIAEGELLGDRYDLKEQREDIDKAIDIAKRVVRATPEGDPGRGHRLHQLGERLGLRFQQTGEISDLHCAIEENIKSVAAIPEDDPDRSGPLNCLAIWLGRRFGLEGSMNDLTYAVSNARLAVDITGPGHRRYGMNSNTLANLLSDLYARTANPRVLDEAIKAAEAALEECSEDAPQRPCRLGGLSGRLNERYLLEKSPKDLDRAIMLSKTSVLSTPENHPHLFAHLDEYAQRLESRFAIENNIDDLNEAIDVSLRALEATPKPHFHTADIFTILGRLTKARYDLLKKPDDYGNALSYFQQAWDCSNTSASTRVKAASNAGDLLASRSNWTEAAQFLQGAVELLPQVSPRRLDHVDKQFGLAEFSGLASRAAASVLSAGRCPYEALRLLEIGRNMIAGYLLEMRTDVFGLDQLNGELAEKFIRLRDELDIGLTSRSLELDGDLSSWEARNRRRQRADQEFQDVIQKIREIPGLSNLGVPTADEMQAEAVHGPLVVINTSPYRCDAFIIEQQEIRLERLENLKLEDITMKVAMLRTMNLISVMEWSWDTIAQPILSALRLNQPITDGKWRRMWWILTGPLTHLPIHAAGHHSQGNSCTVLDRVISSYASSVKSILHDRRRSLQHNEDTSGRNAVLLSMPKTPSESELKFAVTEVAEVERFCPILKLKAVKPKPYKDDLLSHLKSCEIFHFAGHGISDSSEPSKSRLCLLDWKDDPLTVGDLREINLRATSPWLGYLSACSTGQIRAEKLVDESIHLVNACQIAGFRHVVGTLWEVSDEWCVEAAKNFYGYLRQHEITDASIATALHMSIRALRDKAMVKPSNEVLGSAGRASFQALPSDNGLYPETNWKPIPDNGHDETTDNRAASRRFPKVYSMAAHWVPYVHFGV</sequence>
<keyword evidence="2" id="KW-1185">Reference proteome</keyword>
<organism evidence="1 2">
    <name type="scientific">Hypoxylon rubiginosum</name>
    <dbReference type="NCBI Taxonomy" id="110542"/>
    <lineage>
        <taxon>Eukaryota</taxon>
        <taxon>Fungi</taxon>
        <taxon>Dikarya</taxon>
        <taxon>Ascomycota</taxon>
        <taxon>Pezizomycotina</taxon>
        <taxon>Sordariomycetes</taxon>
        <taxon>Xylariomycetidae</taxon>
        <taxon>Xylariales</taxon>
        <taxon>Hypoxylaceae</taxon>
        <taxon>Hypoxylon</taxon>
    </lineage>
</organism>
<accession>A0ACC0D8X9</accession>
<evidence type="ECO:0000313" key="2">
    <source>
        <dbReference type="Proteomes" id="UP001497680"/>
    </source>
</evidence>
<evidence type="ECO:0000313" key="1">
    <source>
        <dbReference type="EMBL" id="KAI6089222.1"/>
    </source>
</evidence>
<proteinExistence type="predicted"/>
<reference evidence="1 2" key="1">
    <citation type="journal article" date="2022" name="New Phytol.">
        <title>Ecological generalism drives hyperdiversity of secondary metabolite gene clusters in xylarialean endophytes.</title>
        <authorList>
            <person name="Franco M.E.E."/>
            <person name="Wisecaver J.H."/>
            <person name="Arnold A.E."/>
            <person name="Ju Y.M."/>
            <person name="Slot J.C."/>
            <person name="Ahrendt S."/>
            <person name="Moore L.P."/>
            <person name="Eastman K.E."/>
            <person name="Scott K."/>
            <person name="Konkel Z."/>
            <person name="Mondo S.J."/>
            <person name="Kuo A."/>
            <person name="Hayes R.D."/>
            <person name="Haridas S."/>
            <person name="Andreopoulos B."/>
            <person name="Riley R."/>
            <person name="LaButti K."/>
            <person name="Pangilinan J."/>
            <person name="Lipzen A."/>
            <person name="Amirebrahimi M."/>
            <person name="Yan J."/>
            <person name="Adam C."/>
            <person name="Keymanesh K."/>
            <person name="Ng V."/>
            <person name="Louie K."/>
            <person name="Northen T."/>
            <person name="Drula E."/>
            <person name="Henrissat B."/>
            <person name="Hsieh H.M."/>
            <person name="Youens-Clark K."/>
            <person name="Lutzoni F."/>
            <person name="Miadlikowska J."/>
            <person name="Eastwood D.C."/>
            <person name="Hamelin R.C."/>
            <person name="Grigoriev I.V."/>
            <person name="U'Ren J.M."/>
        </authorList>
    </citation>
    <scope>NUCLEOTIDE SEQUENCE [LARGE SCALE GENOMIC DNA]</scope>
    <source>
        <strain evidence="1 2">ER1909</strain>
    </source>
</reference>
<dbReference type="Proteomes" id="UP001497680">
    <property type="component" value="Unassembled WGS sequence"/>
</dbReference>
<protein>
    <submittedName>
        <fullName evidence="1">CHAT domain-containing protein</fullName>
    </submittedName>
</protein>
<gene>
    <name evidence="1" type="ORF">F4821DRAFT_231408</name>
</gene>
<comment type="caution">
    <text evidence="1">The sequence shown here is derived from an EMBL/GenBank/DDBJ whole genome shotgun (WGS) entry which is preliminary data.</text>
</comment>
<dbReference type="EMBL" id="MU394296">
    <property type="protein sequence ID" value="KAI6089222.1"/>
    <property type="molecule type" value="Genomic_DNA"/>
</dbReference>
<name>A0ACC0D8X9_9PEZI</name>